<dbReference type="EMBL" id="QHCS01000002">
    <property type="protein sequence ID" value="RHX86392.1"/>
    <property type="molecule type" value="Genomic_DNA"/>
</dbReference>
<protein>
    <submittedName>
        <fullName evidence="2">Uncharacterized protein</fullName>
    </submittedName>
</protein>
<reference evidence="3" key="1">
    <citation type="submission" date="2018-05" db="EMBL/GenBank/DDBJ databases">
        <title>Leptospira yasudae sp. nov. and Leptospira stimsonii sp. nov., two pathogenic species of the genus Leptospira isolated from environmental sources.</title>
        <authorList>
            <person name="Casanovas-Massana A."/>
            <person name="Hamond C."/>
            <person name="Santos L.A."/>
            <person name="Hacker K.P."/>
            <person name="Balassiano I."/>
            <person name="Medeiros M.A."/>
            <person name="Reis M.G."/>
            <person name="Ko A.I."/>
            <person name="Wunder E.A."/>
        </authorList>
    </citation>
    <scope>NUCLEOTIDE SEQUENCE [LARGE SCALE GENOMIC DNA]</scope>
    <source>
        <strain evidence="3">AMB6-RJ</strain>
    </source>
</reference>
<feature type="region of interest" description="Disordered" evidence="1">
    <location>
        <begin position="42"/>
        <end position="77"/>
    </location>
</feature>
<sequence length="77" mass="8950">MILCIEKGNSENDFAWSVFDGKKDVGWKRIARNRNSFCILSKKEADSQGRNQNSSQRRQIKQDLKKLSKSEESKKMV</sequence>
<dbReference type="Proteomes" id="UP000266669">
    <property type="component" value="Unassembled WGS sequence"/>
</dbReference>
<evidence type="ECO:0000256" key="1">
    <source>
        <dbReference type="SAM" id="MobiDB-lite"/>
    </source>
</evidence>
<name>A0A8B3CQU7_9LEPT</name>
<feature type="compositionally biased region" description="Low complexity" evidence="1">
    <location>
        <begin position="48"/>
        <end position="57"/>
    </location>
</feature>
<feature type="compositionally biased region" description="Basic and acidic residues" evidence="1">
    <location>
        <begin position="60"/>
        <end position="77"/>
    </location>
</feature>
<evidence type="ECO:0000313" key="3">
    <source>
        <dbReference type="Proteomes" id="UP000266669"/>
    </source>
</evidence>
<dbReference type="AlphaFoldDB" id="A0A8B3CQU7"/>
<comment type="caution">
    <text evidence="2">The sequence shown here is derived from an EMBL/GenBank/DDBJ whole genome shotgun (WGS) entry which is preliminary data.</text>
</comment>
<accession>A0A8B3CQU7</accession>
<gene>
    <name evidence="2" type="ORF">DLM78_11220</name>
</gene>
<evidence type="ECO:0000313" key="2">
    <source>
        <dbReference type="EMBL" id="RHX86392.1"/>
    </source>
</evidence>
<organism evidence="2 3">
    <name type="scientific">Leptospira stimsonii</name>
    <dbReference type="NCBI Taxonomy" id="2202203"/>
    <lineage>
        <taxon>Bacteria</taxon>
        <taxon>Pseudomonadati</taxon>
        <taxon>Spirochaetota</taxon>
        <taxon>Spirochaetia</taxon>
        <taxon>Leptospirales</taxon>
        <taxon>Leptospiraceae</taxon>
        <taxon>Leptospira</taxon>
    </lineage>
</organism>
<proteinExistence type="predicted"/>